<comment type="caution">
    <text evidence="7">The sequence shown here is derived from an EMBL/GenBank/DDBJ whole genome shotgun (WGS) entry which is preliminary data.</text>
</comment>
<keyword evidence="8" id="KW-1185">Reference proteome</keyword>
<dbReference type="CDD" id="cd03224">
    <property type="entry name" value="ABC_TM1139_LivF_branched"/>
    <property type="match status" value="1"/>
</dbReference>
<keyword evidence="4 7" id="KW-0067">ATP-binding</keyword>
<sequence length="255" mass="28008">MSAIIERPEPVTVASTEPLLAIRGVETYYGKIVALRGVDVDVHRGEIVTMIGANGAGKSTLMMTICGDPKARTGTITYDGMDITGLPTHQIMRLGIAQSPEGRRIFPRMTVMENLQMGAALVEPSHFDDDLRRVFDLFPRLKERITQRGGTLSGGEQQMLAIGRALMSRPKLLLLDEPSLGLAPLVVKQIFEAIRELNRNEGLTVFLVEQNAFHALKLAHRGYVMVNGRITMSGTGMELLKREEVRAAYLEGGGH</sequence>
<evidence type="ECO:0000259" key="6">
    <source>
        <dbReference type="PROSITE" id="PS50893"/>
    </source>
</evidence>
<evidence type="ECO:0000313" key="7">
    <source>
        <dbReference type="EMBL" id="GGA60364.1"/>
    </source>
</evidence>
<dbReference type="GO" id="GO:0016887">
    <property type="term" value="F:ATP hydrolysis activity"/>
    <property type="evidence" value="ECO:0007669"/>
    <property type="project" value="InterPro"/>
</dbReference>
<dbReference type="GO" id="GO:0015807">
    <property type="term" value="P:L-amino acid transport"/>
    <property type="evidence" value="ECO:0007669"/>
    <property type="project" value="TreeGrafter"/>
</dbReference>
<evidence type="ECO:0000256" key="1">
    <source>
        <dbReference type="ARBA" id="ARBA00005417"/>
    </source>
</evidence>
<evidence type="ECO:0000256" key="4">
    <source>
        <dbReference type="ARBA" id="ARBA00022840"/>
    </source>
</evidence>
<proteinExistence type="inferred from homology"/>
<dbReference type="GO" id="GO:0005524">
    <property type="term" value="F:ATP binding"/>
    <property type="evidence" value="ECO:0007669"/>
    <property type="project" value="UniProtKB-KW"/>
</dbReference>
<dbReference type="SUPFAM" id="SSF52540">
    <property type="entry name" value="P-loop containing nucleoside triphosphate hydrolases"/>
    <property type="match status" value="1"/>
</dbReference>
<dbReference type="Pfam" id="PF00005">
    <property type="entry name" value="ABC_tran"/>
    <property type="match status" value="1"/>
</dbReference>
<evidence type="ECO:0000256" key="2">
    <source>
        <dbReference type="ARBA" id="ARBA00022448"/>
    </source>
</evidence>
<evidence type="ECO:0000256" key="3">
    <source>
        <dbReference type="ARBA" id="ARBA00022741"/>
    </source>
</evidence>
<dbReference type="InterPro" id="IPR027417">
    <property type="entry name" value="P-loop_NTPase"/>
</dbReference>
<protein>
    <submittedName>
        <fullName evidence="7">ABC transporter ATP-binding protein</fullName>
    </submittedName>
</protein>
<evidence type="ECO:0000256" key="5">
    <source>
        <dbReference type="ARBA" id="ARBA00022970"/>
    </source>
</evidence>
<reference evidence="7" key="1">
    <citation type="journal article" date="2014" name="Int. J. Syst. Evol. Microbiol.">
        <title>Complete genome sequence of Corynebacterium casei LMG S-19264T (=DSM 44701T), isolated from a smear-ripened cheese.</title>
        <authorList>
            <consortium name="US DOE Joint Genome Institute (JGI-PGF)"/>
            <person name="Walter F."/>
            <person name="Albersmeier A."/>
            <person name="Kalinowski J."/>
            <person name="Ruckert C."/>
        </authorList>
    </citation>
    <scope>NUCLEOTIDE SEQUENCE</scope>
    <source>
        <strain evidence="7">CGMCC 1.15320</strain>
    </source>
</reference>
<keyword evidence="3" id="KW-0547">Nucleotide-binding</keyword>
<dbReference type="SMART" id="SM00382">
    <property type="entry name" value="AAA"/>
    <property type="match status" value="1"/>
</dbReference>
<dbReference type="InterPro" id="IPR003593">
    <property type="entry name" value="AAA+_ATPase"/>
</dbReference>
<name>A0A916RL41_9HYPH</name>
<accession>A0A916RL41</accession>
<keyword evidence="5" id="KW-0029">Amino-acid transport</keyword>
<dbReference type="InterPro" id="IPR052156">
    <property type="entry name" value="BCAA_Transport_ATP-bd_LivF"/>
</dbReference>
<reference evidence="7" key="2">
    <citation type="submission" date="2020-09" db="EMBL/GenBank/DDBJ databases">
        <authorList>
            <person name="Sun Q."/>
            <person name="Zhou Y."/>
        </authorList>
    </citation>
    <scope>NUCLEOTIDE SEQUENCE</scope>
    <source>
        <strain evidence="7">CGMCC 1.15320</strain>
    </source>
</reference>
<evidence type="ECO:0000313" key="8">
    <source>
        <dbReference type="Proteomes" id="UP000636264"/>
    </source>
</evidence>
<dbReference type="RefSeq" id="WP_188720111.1">
    <property type="nucleotide sequence ID" value="NZ_BMIF01000003.1"/>
</dbReference>
<comment type="similarity">
    <text evidence="1">Belongs to the ABC transporter superfamily.</text>
</comment>
<keyword evidence="2" id="KW-0813">Transport</keyword>
<dbReference type="Proteomes" id="UP000636264">
    <property type="component" value="Unassembled WGS sequence"/>
</dbReference>
<dbReference type="PANTHER" id="PTHR43820">
    <property type="entry name" value="HIGH-AFFINITY BRANCHED-CHAIN AMINO ACID TRANSPORT ATP-BINDING PROTEIN LIVF"/>
    <property type="match status" value="1"/>
</dbReference>
<dbReference type="Gene3D" id="3.40.50.300">
    <property type="entry name" value="P-loop containing nucleotide triphosphate hydrolases"/>
    <property type="match status" value="1"/>
</dbReference>
<dbReference type="EMBL" id="BMIF01000003">
    <property type="protein sequence ID" value="GGA60364.1"/>
    <property type="molecule type" value="Genomic_DNA"/>
</dbReference>
<dbReference type="PROSITE" id="PS00211">
    <property type="entry name" value="ABC_TRANSPORTER_1"/>
    <property type="match status" value="1"/>
</dbReference>
<dbReference type="PIRSF" id="PIRSF039137">
    <property type="entry name" value="ABC_branched_ATPase"/>
    <property type="match status" value="1"/>
</dbReference>
<dbReference type="PROSITE" id="PS50893">
    <property type="entry name" value="ABC_TRANSPORTER_2"/>
    <property type="match status" value="1"/>
</dbReference>
<feature type="domain" description="ABC transporter" evidence="6">
    <location>
        <begin position="20"/>
        <end position="252"/>
    </location>
</feature>
<dbReference type="GO" id="GO:0015658">
    <property type="term" value="F:branched-chain amino acid transmembrane transporter activity"/>
    <property type="evidence" value="ECO:0007669"/>
    <property type="project" value="InterPro"/>
</dbReference>
<dbReference type="InterPro" id="IPR003439">
    <property type="entry name" value="ABC_transporter-like_ATP-bd"/>
</dbReference>
<dbReference type="PANTHER" id="PTHR43820:SF4">
    <property type="entry name" value="HIGH-AFFINITY BRANCHED-CHAIN AMINO ACID TRANSPORT ATP-BINDING PROTEIN LIVF"/>
    <property type="match status" value="1"/>
</dbReference>
<dbReference type="InterPro" id="IPR017871">
    <property type="entry name" value="ABC_transporter-like_CS"/>
</dbReference>
<dbReference type="AlphaFoldDB" id="A0A916RL41"/>
<organism evidence="7 8">
    <name type="scientific">Nitratireductor aestuarii</name>
    <dbReference type="NCBI Taxonomy" id="1735103"/>
    <lineage>
        <taxon>Bacteria</taxon>
        <taxon>Pseudomonadati</taxon>
        <taxon>Pseudomonadota</taxon>
        <taxon>Alphaproteobacteria</taxon>
        <taxon>Hyphomicrobiales</taxon>
        <taxon>Phyllobacteriaceae</taxon>
        <taxon>Nitratireductor</taxon>
    </lineage>
</organism>
<dbReference type="InterPro" id="IPR030660">
    <property type="entry name" value="ABC_branched_ATPase_LivF/BraG"/>
</dbReference>
<gene>
    <name evidence="7" type="primary">livF</name>
    <name evidence="7" type="ORF">GCM10011385_12510</name>
</gene>